<dbReference type="Pfam" id="PF14759">
    <property type="entry name" value="Reductase_C"/>
    <property type="match status" value="1"/>
</dbReference>
<accession>A0A495X8K8</accession>
<dbReference type="PRINTS" id="PR00368">
    <property type="entry name" value="FADPNR"/>
</dbReference>
<evidence type="ECO:0000256" key="4">
    <source>
        <dbReference type="ARBA" id="ARBA00023002"/>
    </source>
</evidence>
<dbReference type="Proteomes" id="UP000272729">
    <property type="component" value="Unassembled WGS sequence"/>
</dbReference>
<evidence type="ECO:0000313" key="7">
    <source>
        <dbReference type="EMBL" id="RKT70287.1"/>
    </source>
</evidence>
<dbReference type="InterPro" id="IPR036188">
    <property type="entry name" value="FAD/NAD-bd_sf"/>
</dbReference>
<name>A0A495X8K8_9PSEU</name>
<dbReference type="GO" id="GO:0005737">
    <property type="term" value="C:cytoplasm"/>
    <property type="evidence" value="ECO:0007669"/>
    <property type="project" value="TreeGrafter"/>
</dbReference>
<proteinExistence type="predicted"/>
<evidence type="ECO:0000256" key="3">
    <source>
        <dbReference type="ARBA" id="ARBA00022827"/>
    </source>
</evidence>
<protein>
    <submittedName>
        <fullName evidence="7">NAD/ferredoxin-dependent reductase-like protein</fullName>
    </submittedName>
</protein>
<gene>
    <name evidence="7" type="ORF">DFJ66_3544</name>
</gene>
<dbReference type="Gene3D" id="3.50.50.60">
    <property type="entry name" value="FAD/NAD(P)-binding domain"/>
    <property type="match status" value="2"/>
</dbReference>
<dbReference type="PANTHER" id="PTHR43557">
    <property type="entry name" value="APOPTOSIS-INDUCING FACTOR 1"/>
    <property type="match status" value="1"/>
</dbReference>
<dbReference type="InterPro" id="IPR016156">
    <property type="entry name" value="FAD/NAD-linked_Rdtase_dimer_sf"/>
</dbReference>
<dbReference type="SUPFAM" id="SSF51905">
    <property type="entry name" value="FAD/NAD(P)-binding domain"/>
    <property type="match status" value="1"/>
</dbReference>
<keyword evidence="2" id="KW-0285">Flavoprotein</keyword>
<keyword evidence="4" id="KW-0560">Oxidoreductase</keyword>
<sequence length="401" mass="42629">MAEPQRIVIIGSGLAGASAAGALRERGYDGDLVVYGRERHEPYELPALSKDVLLGNAEWPNRVHETGFYEAHGVDIRLGVEVAEVRAAERVVVDSRGATRSYDRLLLATGSVPRVLPVPGGDLPGLRYLRTVEDSLGLRQVLVPGVRLVVVGAGWIGCEVAAAARVRGADVTVVDPVDLPLRRVLGPVVAEVFRGLHAERGVVWRLGVGVDGFEPNGVRLADGSVVEGDVVVVGVGARPATELAEQAGLASAEGGVAVDAALRTSVPDICAAGDIAAHDHPRYGRRVRVEHWANAKDQGAHVAGTLLGRGEPYTAAPYFFSDQYDLGMEYRGLADAEKDQLVVRGSLADRDFTAFWLRDGRLRAAMNVNQWDDGVALQALVDAQAAVSPDQLRSADLADLV</sequence>
<dbReference type="AlphaFoldDB" id="A0A495X8K8"/>
<comment type="caution">
    <text evidence="7">The sequence shown here is derived from an EMBL/GenBank/DDBJ whole genome shotgun (WGS) entry which is preliminary data.</text>
</comment>
<dbReference type="InterPro" id="IPR023753">
    <property type="entry name" value="FAD/NAD-binding_dom"/>
</dbReference>
<evidence type="ECO:0000256" key="1">
    <source>
        <dbReference type="ARBA" id="ARBA00001974"/>
    </source>
</evidence>
<dbReference type="Gene3D" id="3.30.390.30">
    <property type="match status" value="1"/>
</dbReference>
<dbReference type="SUPFAM" id="SSF55424">
    <property type="entry name" value="FAD/NAD-linked reductases, dimerisation (C-terminal) domain"/>
    <property type="match status" value="1"/>
</dbReference>
<keyword evidence="8" id="KW-1185">Reference proteome</keyword>
<evidence type="ECO:0000313" key="8">
    <source>
        <dbReference type="Proteomes" id="UP000272729"/>
    </source>
</evidence>
<dbReference type="InterPro" id="IPR050446">
    <property type="entry name" value="FAD-oxidoreductase/Apoptosis"/>
</dbReference>
<dbReference type="PRINTS" id="PR00411">
    <property type="entry name" value="PNDRDTASEI"/>
</dbReference>
<dbReference type="InterPro" id="IPR028202">
    <property type="entry name" value="Reductase_C"/>
</dbReference>
<feature type="domain" description="Reductase C-terminal" evidence="6">
    <location>
        <begin position="318"/>
        <end position="395"/>
    </location>
</feature>
<keyword evidence="3" id="KW-0274">FAD</keyword>
<dbReference type="PANTHER" id="PTHR43557:SF2">
    <property type="entry name" value="RIESKE DOMAIN-CONTAINING PROTEIN-RELATED"/>
    <property type="match status" value="1"/>
</dbReference>
<evidence type="ECO:0000259" key="5">
    <source>
        <dbReference type="Pfam" id="PF07992"/>
    </source>
</evidence>
<feature type="domain" description="FAD/NAD(P)-binding" evidence="5">
    <location>
        <begin position="6"/>
        <end position="299"/>
    </location>
</feature>
<dbReference type="Pfam" id="PF07992">
    <property type="entry name" value="Pyr_redox_2"/>
    <property type="match status" value="1"/>
</dbReference>
<comment type="cofactor">
    <cofactor evidence="1">
        <name>FAD</name>
        <dbReference type="ChEBI" id="CHEBI:57692"/>
    </cofactor>
</comment>
<evidence type="ECO:0000256" key="2">
    <source>
        <dbReference type="ARBA" id="ARBA00022630"/>
    </source>
</evidence>
<dbReference type="GO" id="GO:0016651">
    <property type="term" value="F:oxidoreductase activity, acting on NAD(P)H"/>
    <property type="evidence" value="ECO:0007669"/>
    <property type="project" value="TreeGrafter"/>
</dbReference>
<evidence type="ECO:0000259" key="6">
    <source>
        <dbReference type="Pfam" id="PF14759"/>
    </source>
</evidence>
<dbReference type="RefSeq" id="WP_121222460.1">
    <property type="nucleotide sequence ID" value="NZ_JBIUBA010000005.1"/>
</dbReference>
<dbReference type="OrthoDB" id="4475657at2"/>
<reference evidence="7 8" key="1">
    <citation type="submission" date="2018-10" db="EMBL/GenBank/DDBJ databases">
        <title>Sequencing the genomes of 1000 actinobacteria strains.</title>
        <authorList>
            <person name="Klenk H.-P."/>
        </authorList>
    </citation>
    <scope>NUCLEOTIDE SEQUENCE [LARGE SCALE GENOMIC DNA]</scope>
    <source>
        <strain evidence="7 8">DSM 43911</strain>
    </source>
</reference>
<dbReference type="EMBL" id="RBXR01000001">
    <property type="protein sequence ID" value="RKT70287.1"/>
    <property type="molecule type" value="Genomic_DNA"/>
</dbReference>
<organism evidence="7 8">
    <name type="scientific">Saccharothrix variisporea</name>
    <dbReference type="NCBI Taxonomy" id="543527"/>
    <lineage>
        <taxon>Bacteria</taxon>
        <taxon>Bacillati</taxon>
        <taxon>Actinomycetota</taxon>
        <taxon>Actinomycetes</taxon>
        <taxon>Pseudonocardiales</taxon>
        <taxon>Pseudonocardiaceae</taxon>
        <taxon>Saccharothrix</taxon>
    </lineage>
</organism>